<dbReference type="GO" id="GO:0005829">
    <property type="term" value="C:cytosol"/>
    <property type="evidence" value="ECO:0007669"/>
    <property type="project" value="TreeGrafter"/>
</dbReference>
<evidence type="ECO:0000256" key="2">
    <source>
        <dbReference type="SAM" id="MobiDB-lite"/>
    </source>
</evidence>
<dbReference type="Proteomes" id="UP000244892">
    <property type="component" value="Chromosome"/>
</dbReference>
<dbReference type="KEGG" id="aon:DEH84_16775"/>
<dbReference type="InterPro" id="IPR003736">
    <property type="entry name" value="PAAI_dom"/>
</dbReference>
<organism evidence="4 5">
    <name type="scientific">Aquabacterium olei</name>
    <dbReference type="NCBI Taxonomy" id="1296669"/>
    <lineage>
        <taxon>Bacteria</taxon>
        <taxon>Pseudomonadati</taxon>
        <taxon>Pseudomonadota</taxon>
        <taxon>Betaproteobacteria</taxon>
        <taxon>Burkholderiales</taxon>
        <taxon>Aquabacterium</taxon>
    </lineage>
</organism>
<dbReference type="CDD" id="cd03443">
    <property type="entry name" value="PaaI_thioesterase"/>
    <property type="match status" value="2"/>
</dbReference>
<dbReference type="SUPFAM" id="SSF54637">
    <property type="entry name" value="Thioesterase/thiol ester dehydrase-isomerase"/>
    <property type="match status" value="2"/>
</dbReference>
<dbReference type="GO" id="GO:0061522">
    <property type="term" value="F:1,4-dihydroxy-2-naphthoyl-CoA thioesterase activity"/>
    <property type="evidence" value="ECO:0007669"/>
    <property type="project" value="TreeGrafter"/>
</dbReference>
<dbReference type="NCBIfam" id="TIGR00369">
    <property type="entry name" value="unchar_dom_1"/>
    <property type="match status" value="1"/>
</dbReference>
<dbReference type="OrthoDB" id="9813158at2"/>
<dbReference type="InterPro" id="IPR006683">
    <property type="entry name" value="Thioestr_dom"/>
</dbReference>
<reference evidence="4 5" key="1">
    <citation type="submission" date="2018-05" db="EMBL/GenBank/DDBJ databases">
        <title>complete genome sequence of Aquabacterium olei NBRC 110486.</title>
        <authorList>
            <person name="Tang B."/>
            <person name="Chang J."/>
            <person name="Zhang L."/>
            <person name="Yang H."/>
        </authorList>
    </citation>
    <scope>NUCLEOTIDE SEQUENCE [LARGE SCALE GENOMIC DNA]</scope>
    <source>
        <strain evidence="4 5">NBRC 110486</strain>
    </source>
</reference>
<dbReference type="Pfam" id="PF03061">
    <property type="entry name" value="4HBT"/>
    <property type="match status" value="2"/>
</dbReference>
<evidence type="ECO:0000313" key="5">
    <source>
        <dbReference type="Proteomes" id="UP000244892"/>
    </source>
</evidence>
<evidence type="ECO:0000256" key="1">
    <source>
        <dbReference type="ARBA" id="ARBA00022801"/>
    </source>
</evidence>
<dbReference type="PANTHER" id="PTHR43240">
    <property type="entry name" value="1,4-DIHYDROXY-2-NAPHTHOYL-COA THIOESTERASE 1"/>
    <property type="match status" value="1"/>
</dbReference>
<keyword evidence="1" id="KW-0378">Hydrolase</keyword>
<dbReference type="AlphaFoldDB" id="A0A2U8FV46"/>
<accession>A0A2U8FV46</accession>
<dbReference type="EMBL" id="CP029210">
    <property type="protein sequence ID" value="AWI54890.1"/>
    <property type="molecule type" value="Genomic_DNA"/>
</dbReference>
<dbReference type="InterPro" id="IPR029069">
    <property type="entry name" value="HotDog_dom_sf"/>
</dbReference>
<evidence type="ECO:0000259" key="3">
    <source>
        <dbReference type="Pfam" id="PF03061"/>
    </source>
</evidence>
<gene>
    <name evidence="4" type="ORF">DEH84_16775</name>
</gene>
<name>A0A2U8FV46_9BURK</name>
<feature type="region of interest" description="Disordered" evidence="2">
    <location>
        <begin position="148"/>
        <end position="170"/>
    </location>
</feature>
<dbReference type="PANTHER" id="PTHR43240:SF7">
    <property type="entry name" value="BLR7284 PROTEIN"/>
    <property type="match status" value="1"/>
</dbReference>
<keyword evidence="5" id="KW-1185">Reference proteome</keyword>
<protein>
    <recommendedName>
        <fullName evidence="3">Thioesterase domain-containing protein</fullName>
    </recommendedName>
</protein>
<feature type="domain" description="Thioesterase" evidence="3">
    <location>
        <begin position="237"/>
        <end position="310"/>
    </location>
</feature>
<proteinExistence type="predicted"/>
<dbReference type="RefSeq" id="WP_109038006.1">
    <property type="nucleotide sequence ID" value="NZ_CP029210.1"/>
</dbReference>
<sequence length="326" mass="34820">MDIFSNNGRLQWVEAFIKGIPYAQASGMYVTEIGEGRAGLGLPARDTWTGDTERGLIHPGVLSVLADTACGVAVGTALAEIEPFATLDLRMDYLRPAVANEEIVCRAECHRLSRSVAFVRGELFQPGRAEPVAMVNATFMRATANKRRAGGGAAPAPNLPVSPAQAAASLGSPASIEPSQVFRSEPADMPETRAIPPGRSPYVDFLDVRQQPQIDAGPVFRMPFKPELIGNPILPALHGGVLAGFGETGMILHLLATNPGLQGAPRGVDFAIAYLRSAKPVDTFVQGTTVRQGNRVALVQVNIWQDDPQRPVAQARGHCLMPRDTD</sequence>
<dbReference type="Gene3D" id="3.10.129.10">
    <property type="entry name" value="Hotdog Thioesterase"/>
    <property type="match status" value="2"/>
</dbReference>
<feature type="domain" description="Thioesterase" evidence="3">
    <location>
        <begin position="55"/>
        <end position="129"/>
    </location>
</feature>
<evidence type="ECO:0000313" key="4">
    <source>
        <dbReference type="EMBL" id="AWI54890.1"/>
    </source>
</evidence>